<dbReference type="PANTHER" id="PTHR10159">
    <property type="entry name" value="DUAL SPECIFICITY PROTEIN PHOSPHATASE"/>
    <property type="match status" value="1"/>
</dbReference>
<dbReference type="InParanoid" id="G0R181"/>
<dbReference type="GeneID" id="14904854"/>
<dbReference type="PANTHER" id="PTHR10159:SF511">
    <property type="entry name" value="DUAL SPECIFICITY PROTEIN PHOSPHATASE 1"/>
    <property type="match status" value="1"/>
</dbReference>
<gene>
    <name evidence="7" type="ORF">IMG5_169020</name>
</gene>
<evidence type="ECO:0000256" key="5">
    <source>
        <dbReference type="SAM" id="MobiDB-lite"/>
    </source>
</evidence>
<feature type="compositionally biased region" description="Polar residues" evidence="5">
    <location>
        <begin position="47"/>
        <end position="68"/>
    </location>
</feature>
<dbReference type="SUPFAM" id="SSF52799">
    <property type="entry name" value="(Phosphotyrosine protein) phosphatases II"/>
    <property type="match status" value="1"/>
</dbReference>
<dbReference type="CDD" id="cd14498">
    <property type="entry name" value="DSP"/>
    <property type="match status" value="1"/>
</dbReference>
<proteinExistence type="inferred from homology"/>
<dbReference type="EC" id="3.1.3.48" evidence="2"/>
<keyword evidence="4" id="KW-0904">Protein phosphatase</keyword>
<dbReference type="GO" id="GO:0005737">
    <property type="term" value="C:cytoplasm"/>
    <property type="evidence" value="ECO:0007669"/>
    <property type="project" value="TreeGrafter"/>
</dbReference>
<dbReference type="eggNOG" id="KOG1717">
    <property type="taxonomic scope" value="Eukaryota"/>
</dbReference>
<keyword evidence="8" id="KW-1185">Reference proteome</keyword>
<evidence type="ECO:0000313" key="7">
    <source>
        <dbReference type="EMBL" id="EGR28766.1"/>
    </source>
</evidence>
<dbReference type="PROSITE" id="PS00383">
    <property type="entry name" value="TYR_PHOSPHATASE_1"/>
    <property type="match status" value="1"/>
</dbReference>
<dbReference type="RefSeq" id="XP_004030002.1">
    <property type="nucleotide sequence ID" value="XM_004029954.1"/>
</dbReference>
<keyword evidence="3" id="KW-0378">Hydrolase</keyword>
<feature type="region of interest" description="Disordered" evidence="5">
    <location>
        <begin position="47"/>
        <end position="84"/>
    </location>
</feature>
<sequence>MHSEYPIQQKFNQKQCTNNYDKQLHIQTNLNPSSQFALKSTDQIYNQHSQQKQSQNTYQEQQLDTKTPQNQTQKHIQNKTKKNNNNIINENINLNITNKFKENKQQQHYFIYSVPQLIQPAPLDCIIQEDEELGGLYLGNLDAALDTDILKKHKIRAVLTTSIETGFRYAEEAIHFHESLPAHDKVGYDITLHFENGIEFIDRHRKYTNVLVHCFAGVSRSASIQLEFCCD</sequence>
<dbReference type="GO" id="GO:0033550">
    <property type="term" value="F:MAP kinase tyrosine phosphatase activity"/>
    <property type="evidence" value="ECO:0007669"/>
    <property type="project" value="TreeGrafter"/>
</dbReference>
<dbReference type="GO" id="GO:0017017">
    <property type="term" value="F:MAP kinase tyrosine/serine/threonine phosphatase activity"/>
    <property type="evidence" value="ECO:0007669"/>
    <property type="project" value="TreeGrafter"/>
</dbReference>
<dbReference type="Gene3D" id="3.90.190.10">
    <property type="entry name" value="Protein tyrosine phosphatase superfamily"/>
    <property type="match status" value="1"/>
</dbReference>
<protein>
    <recommendedName>
        <fullName evidence="2">protein-tyrosine-phosphatase</fullName>
        <ecNumber evidence="2">3.1.3.48</ecNumber>
    </recommendedName>
</protein>
<accession>G0R181</accession>
<evidence type="ECO:0000256" key="4">
    <source>
        <dbReference type="ARBA" id="ARBA00022912"/>
    </source>
</evidence>
<dbReference type="EMBL" id="GL984211">
    <property type="protein sequence ID" value="EGR28766.1"/>
    <property type="molecule type" value="Genomic_DNA"/>
</dbReference>
<dbReference type="OrthoDB" id="10252009at2759"/>
<dbReference type="AlphaFoldDB" id="G0R181"/>
<dbReference type="Proteomes" id="UP000008983">
    <property type="component" value="Unassembled WGS sequence"/>
</dbReference>
<evidence type="ECO:0000256" key="2">
    <source>
        <dbReference type="ARBA" id="ARBA00013064"/>
    </source>
</evidence>
<dbReference type="InterPro" id="IPR000340">
    <property type="entry name" value="Dual-sp_phosphatase_cat-dom"/>
</dbReference>
<dbReference type="InterPro" id="IPR029021">
    <property type="entry name" value="Prot-tyrosine_phosphatase-like"/>
</dbReference>
<comment type="similarity">
    <text evidence="1">Belongs to the protein-tyrosine phosphatase family. Non-receptor class dual specificity subfamily.</text>
</comment>
<dbReference type="GO" id="GO:0008330">
    <property type="term" value="F:protein tyrosine/threonine phosphatase activity"/>
    <property type="evidence" value="ECO:0007669"/>
    <property type="project" value="TreeGrafter"/>
</dbReference>
<organism evidence="7 8">
    <name type="scientific">Ichthyophthirius multifiliis</name>
    <name type="common">White spot disease agent</name>
    <name type="synonym">Ich</name>
    <dbReference type="NCBI Taxonomy" id="5932"/>
    <lineage>
        <taxon>Eukaryota</taxon>
        <taxon>Sar</taxon>
        <taxon>Alveolata</taxon>
        <taxon>Ciliophora</taxon>
        <taxon>Intramacronucleata</taxon>
        <taxon>Oligohymenophorea</taxon>
        <taxon>Hymenostomatida</taxon>
        <taxon>Ophryoglenina</taxon>
        <taxon>Ichthyophthirius</taxon>
    </lineage>
</organism>
<evidence type="ECO:0000259" key="6">
    <source>
        <dbReference type="PROSITE" id="PS50056"/>
    </source>
</evidence>
<feature type="domain" description="Tyrosine specific protein phosphatases" evidence="6">
    <location>
        <begin position="192"/>
        <end position="224"/>
    </location>
</feature>
<dbReference type="GO" id="GO:0043409">
    <property type="term" value="P:negative regulation of MAPK cascade"/>
    <property type="evidence" value="ECO:0007669"/>
    <property type="project" value="TreeGrafter"/>
</dbReference>
<dbReference type="Pfam" id="PF00782">
    <property type="entry name" value="DSPc"/>
    <property type="match status" value="1"/>
</dbReference>
<dbReference type="InterPro" id="IPR016130">
    <property type="entry name" value="Tyr_Pase_AS"/>
</dbReference>
<dbReference type="InterPro" id="IPR000387">
    <property type="entry name" value="Tyr_Pase_dom"/>
</dbReference>
<evidence type="ECO:0000256" key="1">
    <source>
        <dbReference type="ARBA" id="ARBA00008601"/>
    </source>
</evidence>
<reference evidence="7 8" key="1">
    <citation type="submission" date="2011-07" db="EMBL/GenBank/DDBJ databases">
        <authorList>
            <person name="Coyne R."/>
            <person name="Brami D."/>
            <person name="Johnson J."/>
            <person name="Hostetler J."/>
            <person name="Hannick L."/>
            <person name="Clark T."/>
            <person name="Cassidy-Hanley D."/>
            <person name="Inman J."/>
        </authorList>
    </citation>
    <scope>NUCLEOTIDE SEQUENCE [LARGE SCALE GENOMIC DNA]</scope>
    <source>
        <strain evidence="7 8">G5</strain>
    </source>
</reference>
<dbReference type="PROSITE" id="PS50056">
    <property type="entry name" value="TYR_PHOSPHATASE_2"/>
    <property type="match status" value="1"/>
</dbReference>
<name>G0R181_ICHMU</name>
<evidence type="ECO:0000256" key="3">
    <source>
        <dbReference type="ARBA" id="ARBA00022801"/>
    </source>
</evidence>
<evidence type="ECO:0000313" key="8">
    <source>
        <dbReference type="Proteomes" id="UP000008983"/>
    </source>
</evidence>
<dbReference type="STRING" id="857967.G0R181"/>